<accession>A0ABS4MBC9</accession>
<keyword evidence="2" id="KW-1185">Reference proteome</keyword>
<comment type="caution">
    <text evidence="1">The sequence shown here is derived from an EMBL/GenBank/DDBJ whole genome shotgun (WGS) entry which is preliminary data.</text>
</comment>
<evidence type="ECO:0000313" key="2">
    <source>
        <dbReference type="Proteomes" id="UP001519292"/>
    </source>
</evidence>
<reference evidence="1 2" key="1">
    <citation type="submission" date="2021-03" db="EMBL/GenBank/DDBJ databases">
        <title>Genomic Encyclopedia of Type Strains, Phase IV (KMG-IV): sequencing the most valuable type-strain genomes for metagenomic binning, comparative biology and taxonomic classification.</title>
        <authorList>
            <person name="Goeker M."/>
        </authorList>
    </citation>
    <scope>NUCLEOTIDE SEQUENCE [LARGE SCALE GENOMIC DNA]</scope>
    <source>
        <strain evidence="1 2">DSM 101872</strain>
    </source>
</reference>
<evidence type="ECO:0000313" key="1">
    <source>
        <dbReference type="EMBL" id="MBP2056969.1"/>
    </source>
</evidence>
<sequence>MKNLKNIIYFTKEDGQNKLLFSVESGGYFEDVPLELIKKATKTLGHKPLNWYCFVDGTEFKIIPNVI</sequence>
<protein>
    <submittedName>
        <fullName evidence="1">Uncharacterized protein</fullName>
    </submittedName>
</protein>
<gene>
    <name evidence="1" type="ORF">J2Z60_000131</name>
</gene>
<proteinExistence type="predicted"/>
<dbReference type="Proteomes" id="UP001519292">
    <property type="component" value="Unassembled WGS sequence"/>
</dbReference>
<name>A0ABS4MBC9_9LACO</name>
<organism evidence="1 2">
    <name type="scientific">Lactobacillus colini</name>
    <dbReference type="NCBI Taxonomy" id="1819254"/>
    <lineage>
        <taxon>Bacteria</taxon>
        <taxon>Bacillati</taxon>
        <taxon>Bacillota</taxon>
        <taxon>Bacilli</taxon>
        <taxon>Lactobacillales</taxon>
        <taxon>Lactobacillaceae</taxon>
        <taxon>Lactobacillus</taxon>
    </lineage>
</organism>
<dbReference type="EMBL" id="JAGGLU010000001">
    <property type="protein sequence ID" value="MBP2056969.1"/>
    <property type="molecule type" value="Genomic_DNA"/>
</dbReference>
<dbReference type="RefSeq" id="WP_209685341.1">
    <property type="nucleotide sequence ID" value="NZ_JAGGLU010000001.1"/>
</dbReference>